<comment type="caution">
    <text evidence="2">The sequence shown here is derived from an EMBL/GenBank/DDBJ whole genome shotgun (WGS) entry which is preliminary data.</text>
</comment>
<dbReference type="PANTHER" id="PTHR34049:SF1">
    <property type="entry name" value="F-BOX PROTEIN SKIP27"/>
    <property type="match status" value="1"/>
</dbReference>
<dbReference type="PROSITE" id="PS50181">
    <property type="entry name" value="FBOX"/>
    <property type="match status" value="1"/>
</dbReference>
<feature type="domain" description="F-box" evidence="1">
    <location>
        <begin position="76"/>
        <end position="124"/>
    </location>
</feature>
<accession>A0ABD1N260</accession>
<dbReference type="Proteomes" id="UP001603857">
    <property type="component" value="Unassembled WGS sequence"/>
</dbReference>
<dbReference type="PANTHER" id="PTHR34049">
    <property type="entry name" value="F-BOX PROTEIN SKIP27"/>
    <property type="match status" value="1"/>
</dbReference>
<name>A0ABD1N260_9FABA</name>
<dbReference type="SUPFAM" id="SSF81383">
    <property type="entry name" value="F-box domain"/>
    <property type="match status" value="1"/>
</dbReference>
<keyword evidence="3" id="KW-1185">Reference proteome</keyword>
<dbReference type="InterPro" id="IPR045286">
    <property type="entry name" value="FBS1-like"/>
</dbReference>
<sequence length="183" mass="20750">MLRCWVLQIAAKKKKDGGFVGEFALGNMSIRIEGFSYTLTLGRKRVVVSNYGNTSPQMTNPSKKICSDKISFNSEGSLLEALPQDILVQVLCGVDHEDLKQLFHVSKIIREATLIAKELHFEYSTPKKKTFYFLPAFDLENADGFSEKEAPRAPLIKKPKSRFDRKKLEDVAVALFPFMDEEQ</sequence>
<evidence type="ECO:0000313" key="2">
    <source>
        <dbReference type="EMBL" id="KAL2341956.1"/>
    </source>
</evidence>
<evidence type="ECO:0000313" key="3">
    <source>
        <dbReference type="Proteomes" id="UP001603857"/>
    </source>
</evidence>
<dbReference type="EMBL" id="JBGMDY010000003">
    <property type="protein sequence ID" value="KAL2341956.1"/>
    <property type="molecule type" value="Genomic_DNA"/>
</dbReference>
<gene>
    <name evidence="2" type="ORF">Fmac_009896</name>
</gene>
<organism evidence="2 3">
    <name type="scientific">Flemingia macrophylla</name>
    <dbReference type="NCBI Taxonomy" id="520843"/>
    <lineage>
        <taxon>Eukaryota</taxon>
        <taxon>Viridiplantae</taxon>
        <taxon>Streptophyta</taxon>
        <taxon>Embryophyta</taxon>
        <taxon>Tracheophyta</taxon>
        <taxon>Spermatophyta</taxon>
        <taxon>Magnoliopsida</taxon>
        <taxon>eudicotyledons</taxon>
        <taxon>Gunneridae</taxon>
        <taxon>Pentapetalae</taxon>
        <taxon>rosids</taxon>
        <taxon>fabids</taxon>
        <taxon>Fabales</taxon>
        <taxon>Fabaceae</taxon>
        <taxon>Papilionoideae</taxon>
        <taxon>50 kb inversion clade</taxon>
        <taxon>NPAAA clade</taxon>
        <taxon>indigoferoid/millettioid clade</taxon>
        <taxon>Phaseoleae</taxon>
        <taxon>Flemingia</taxon>
    </lineage>
</organism>
<dbReference type="InterPro" id="IPR001810">
    <property type="entry name" value="F-box_dom"/>
</dbReference>
<dbReference type="InterPro" id="IPR036047">
    <property type="entry name" value="F-box-like_dom_sf"/>
</dbReference>
<proteinExistence type="predicted"/>
<dbReference type="AlphaFoldDB" id="A0ABD1N260"/>
<reference evidence="2 3" key="1">
    <citation type="submission" date="2024-08" db="EMBL/GenBank/DDBJ databases">
        <title>Insights into the chromosomal genome structure of Flemingia macrophylla.</title>
        <authorList>
            <person name="Ding Y."/>
            <person name="Zhao Y."/>
            <person name="Bi W."/>
            <person name="Wu M."/>
            <person name="Zhao G."/>
            <person name="Gong Y."/>
            <person name="Li W."/>
            <person name="Zhang P."/>
        </authorList>
    </citation>
    <scope>NUCLEOTIDE SEQUENCE [LARGE SCALE GENOMIC DNA]</scope>
    <source>
        <strain evidence="2">DYQJB</strain>
        <tissue evidence="2">Leaf</tissue>
    </source>
</reference>
<protein>
    <recommendedName>
        <fullName evidence="1">F-box domain-containing protein</fullName>
    </recommendedName>
</protein>
<evidence type="ECO:0000259" key="1">
    <source>
        <dbReference type="PROSITE" id="PS50181"/>
    </source>
</evidence>